<gene>
    <name evidence="2" type="ORF">MUY34_16675</name>
</gene>
<dbReference type="Proteomes" id="UP001203687">
    <property type="component" value="Unassembled WGS sequence"/>
</dbReference>
<dbReference type="PROSITE" id="PS51257">
    <property type="entry name" value="PROKAR_LIPOPROTEIN"/>
    <property type="match status" value="1"/>
</dbReference>
<evidence type="ECO:0000256" key="1">
    <source>
        <dbReference type="SAM" id="Coils"/>
    </source>
</evidence>
<protein>
    <recommendedName>
        <fullName evidence="4">Lipoprotein</fullName>
    </recommendedName>
</protein>
<name>A0ABT0HD28_9FLAO</name>
<feature type="coiled-coil region" evidence="1">
    <location>
        <begin position="135"/>
        <end position="162"/>
    </location>
</feature>
<dbReference type="EMBL" id="JALPQF010000027">
    <property type="protein sequence ID" value="MCK8482266.1"/>
    <property type="molecule type" value="Genomic_DNA"/>
</dbReference>
<evidence type="ECO:0008006" key="4">
    <source>
        <dbReference type="Google" id="ProtNLM"/>
    </source>
</evidence>
<evidence type="ECO:0000313" key="3">
    <source>
        <dbReference type="Proteomes" id="UP001203687"/>
    </source>
</evidence>
<proteinExistence type="predicted"/>
<accession>A0ABT0HD28</accession>
<keyword evidence="3" id="KW-1185">Reference proteome</keyword>
<sequence length="559" mass="62619">MKHLSLLFIFLILVGCSEDDSNEQELEIGGIVYRSQIVTIANSDSENEEYSATFGDEAIIVYKLSEEELFFIVPPNENIETKTLTIPSLGNRRIEYEVSETALEQNVDETLSPLLTSMDTFKAEIENDDSNSPQVQNAISILDRFDQNLNQASDEEKQILAEFYFVNKPFIDEIYGTDYTTALARNYSNLTDTEAFFNLGKAIGRAVGVSLAAFAVIEFPFLNIAAAAIAVKTWYDAWDLFYDVKSRNIFTLDFFINDIPSSLSGNSDQIIIYSHNLSREDIIVYEAKPIDESQSTSTITSIKNFFSARRLMNNAINKLNVVIDFVNNNLSTNFSSFDTFILDDSQIQVIEMSDEVFNSLNFDVPDNNIDINEISFQNNTITSKFSIVDQDIVDGDYIDTSLNFTYQDNFNNIQGSYPIRINKENEIDLSGVWFYNTSNLNCSNGVSLGTVYFEFDSEGTVFLYPASSGATGTGTYQLNNNNLTFDITFTFSNESDECNNGTDTNYNQVTTVSYTGTLDDSDNGNGTMSANFQYQYVSGNSDCLPGNFSCNGTTTMTRL</sequence>
<keyword evidence="1" id="KW-0175">Coiled coil</keyword>
<organism evidence="2 3">
    <name type="scientific">Psychroserpens algicola</name>
    <dbReference type="NCBI Taxonomy" id="1719034"/>
    <lineage>
        <taxon>Bacteria</taxon>
        <taxon>Pseudomonadati</taxon>
        <taxon>Bacteroidota</taxon>
        <taxon>Flavobacteriia</taxon>
        <taxon>Flavobacteriales</taxon>
        <taxon>Flavobacteriaceae</taxon>
        <taxon>Psychroserpens</taxon>
    </lineage>
</organism>
<dbReference type="RefSeq" id="WP_248413986.1">
    <property type="nucleotide sequence ID" value="NZ_JALPQF010000027.1"/>
</dbReference>
<reference evidence="2" key="1">
    <citation type="submission" date="2022-04" db="EMBL/GenBank/DDBJ databases">
        <authorList>
            <person name="Ren T."/>
        </authorList>
    </citation>
    <scope>NUCLEOTIDE SEQUENCE</scope>
    <source>
        <strain evidence="2">F63249</strain>
    </source>
</reference>
<comment type="caution">
    <text evidence="2">The sequence shown here is derived from an EMBL/GenBank/DDBJ whole genome shotgun (WGS) entry which is preliminary data.</text>
</comment>
<evidence type="ECO:0000313" key="2">
    <source>
        <dbReference type="EMBL" id="MCK8482266.1"/>
    </source>
</evidence>